<dbReference type="Proteomes" id="UP000266861">
    <property type="component" value="Unassembled WGS sequence"/>
</dbReference>
<evidence type="ECO:0000313" key="3">
    <source>
        <dbReference type="Proteomes" id="UP000266861"/>
    </source>
</evidence>
<dbReference type="OrthoDB" id="2477918at2759"/>
<sequence length="132" mass="16109">MTKKLKTVIFPSKILDSVKKFNFRHLENETATKIYIDHENLKIVIKPNYEDQYGYHTEPKIDTAKDQIEEMVKNYEKNFRKSNKRVEKDPSVHPYYYHYNNKHENSIALRREKKNQRKEIMQEIELNIKNHK</sequence>
<evidence type="ECO:0000313" key="1">
    <source>
        <dbReference type="EMBL" id="RHZ86659.1"/>
    </source>
</evidence>
<dbReference type="EMBL" id="PQFF01000045">
    <property type="protein sequence ID" value="RHZ86685.1"/>
    <property type="molecule type" value="Genomic_DNA"/>
</dbReference>
<accession>A0A397JEA6</accession>
<organism evidence="1 3">
    <name type="scientific">Diversispora epigaea</name>
    <dbReference type="NCBI Taxonomy" id="1348612"/>
    <lineage>
        <taxon>Eukaryota</taxon>
        <taxon>Fungi</taxon>
        <taxon>Fungi incertae sedis</taxon>
        <taxon>Mucoromycota</taxon>
        <taxon>Glomeromycotina</taxon>
        <taxon>Glomeromycetes</taxon>
        <taxon>Diversisporales</taxon>
        <taxon>Diversisporaceae</taxon>
        <taxon>Diversispora</taxon>
    </lineage>
</organism>
<dbReference type="EMBL" id="PQFF01000045">
    <property type="protein sequence ID" value="RHZ86659.1"/>
    <property type="molecule type" value="Genomic_DNA"/>
</dbReference>
<gene>
    <name evidence="1" type="ORF">Glove_48g100</name>
    <name evidence="2" type="ORF">Glove_48g98</name>
</gene>
<comment type="caution">
    <text evidence="1">The sequence shown here is derived from an EMBL/GenBank/DDBJ whole genome shotgun (WGS) entry which is preliminary data.</text>
</comment>
<name>A0A397JEA6_9GLOM</name>
<evidence type="ECO:0000313" key="2">
    <source>
        <dbReference type="EMBL" id="RHZ86685.1"/>
    </source>
</evidence>
<keyword evidence="3" id="KW-1185">Reference proteome</keyword>
<proteinExistence type="predicted"/>
<dbReference type="AlphaFoldDB" id="A0A397JEA6"/>
<protein>
    <submittedName>
        <fullName evidence="1">Uncharacterized protein</fullName>
    </submittedName>
</protein>
<reference evidence="1 3" key="1">
    <citation type="submission" date="2018-08" db="EMBL/GenBank/DDBJ databases">
        <title>Genome and evolution of the arbuscular mycorrhizal fungus Diversispora epigaea (formerly Glomus versiforme) and its bacterial endosymbionts.</title>
        <authorList>
            <person name="Sun X."/>
            <person name="Fei Z."/>
            <person name="Harrison M."/>
        </authorList>
    </citation>
    <scope>NUCLEOTIDE SEQUENCE [LARGE SCALE GENOMIC DNA]</scope>
    <source>
        <strain evidence="1 3">IT104</strain>
    </source>
</reference>